<comment type="caution">
    <text evidence="1">The sequence shown here is derived from an EMBL/GenBank/DDBJ whole genome shotgun (WGS) entry which is preliminary data.</text>
</comment>
<reference evidence="1 2" key="1">
    <citation type="submission" date="2019-03" db="EMBL/GenBank/DDBJ databases">
        <title>Genomic Encyclopedia of Type Strains, Phase IV (KMG-V): Genome sequencing to study the core and pangenomes of soil and plant-associated prokaryotes.</title>
        <authorList>
            <person name="Whitman W."/>
        </authorList>
    </citation>
    <scope>NUCLEOTIDE SEQUENCE [LARGE SCALE GENOMIC DNA]</scope>
    <source>
        <strain evidence="1 2">Hc14</strain>
    </source>
</reference>
<evidence type="ECO:0000313" key="1">
    <source>
        <dbReference type="EMBL" id="TCU17892.1"/>
    </source>
</evidence>
<proteinExistence type="predicted"/>
<gene>
    <name evidence="1" type="ORF">EV132_1038</name>
</gene>
<dbReference type="Proteomes" id="UP000294576">
    <property type="component" value="Unassembled WGS sequence"/>
</dbReference>
<name>A0A4R3QE60_RHISU</name>
<dbReference type="EMBL" id="SMBH01000003">
    <property type="protein sequence ID" value="TCU17892.1"/>
    <property type="molecule type" value="Genomic_DNA"/>
</dbReference>
<protein>
    <submittedName>
        <fullName evidence="1">Uncharacterized protein</fullName>
    </submittedName>
</protein>
<sequence length="33" mass="4007">MTSQPREATSEKKHVCARIELRFVFRVWRVFVV</sequence>
<organism evidence="1 2">
    <name type="scientific">Rhizobium sullae</name>
    <name type="common">Rhizobium hedysari</name>
    <dbReference type="NCBI Taxonomy" id="50338"/>
    <lineage>
        <taxon>Bacteria</taxon>
        <taxon>Pseudomonadati</taxon>
        <taxon>Pseudomonadota</taxon>
        <taxon>Alphaproteobacteria</taxon>
        <taxon>Hyphomicrobiales</taxon>
        <taxon>Rhizobiaceae</taxon>
        <taxon>Rhizobium/Agrobacterium group</taxon>
        <taxon>Rhizobium</taxon>
    </lineage>
</organism>
<evidence type="ECO:0000313" key="2">
    <source>
        <dbReference type="Proteomes" id="UP000294576"/>
    </source>
</evidence>
<accession>A0A4R3QE60</accession>
<dbReference type="AlphaFoldDB" id="A0A4R3QE60"/>